<evidence type="ECO:0000313" key="3">
    <source>
        <dbReference type="EMBL" id="ASA20354.1"/>
    </source>
</evidence>
<dbReference type="InterPro" id="IPR023210">
    <property type="entry name" value="NADP_OxRdtase_dom"/>
</dbReference>
<dbReference type="PANTHER" id="PTHR43364">
    <property type="entry name" value="NADH-SPECIFIC METHYLGLYOXAL REDUCTASE-RELATED"/>
    <property type="match status" value="1"/>
</dbReference>
<dbReference type="AlphaFoldDB" id="A0A2Z2K6D8"/>
<reference evidence="3 4" key="1">
    <citation type="submission" date="2017-06" db="EMBL/GenBank/DDBJ databases">
        <title>Complete genome sequence of Paenibacillus donghaensis KCTC 13049T isolated from East Sea sediment, South Korea.</title>
        <authorList>
            <person name="Jung B.K."/>
            <person name="Hong S.-J."/>
            <person name="Shin J.-H."/>
        </authorList>
    </citation>
    <scope>NUCLEOTIDE SEQUENCE [LARGE SCALE GENOMIC DNA]</scope>
    <source>
        <strain evidence="3 4">KCTC 13049</strain>
    </source>
</reference>
<proteinExistence type="predicted"/>
<dbReference type="InterPro" id="IPR036812">
    <property type="entry name" value="NAD(P)_OxRdtase_dom_sf"/>
</dbReference>
<dbReference type="GO" id="GO:0005829">
    <property type="term" value="C:cytosol"/>
    <property type="evidence" value="ECO:0007669"/>
    <property type="project" value="TreeGrafter"/>
</dbReference>
<organism evidence="3 4">
    <name type="scientific">Paenibacillus donghaensis</name>
    <dbReference type="NCBI Taxonomy" id="414771"/>
    <lineage>
        <taxon>Bacteria</taxon>
        <taxon>Bacillati</taxon>
        <taxon>Bacillota</taxon>
        <taxon>Bacilli</taxon>
        <taxon>Bacillales</taxon>
        <taxon>Paenibacillaceae</taxon>
        <taxon>Paenibacillus</taxon>
    </lineage>
</organism>
<dbReference type="Gene3D" id="3.20.20.100">
    <property type="entry name" value="NADP-dependent oxidoreductase domain"/>
    <property type="match status" value="1"/>
</dbReference>
<dbReference type="Pfam" id="PF00248">
    <property type="entry name" value="Aldo_ket_red"/>
    <property type="match status" value="1"/>
</dbReference>
<dbReference type="GO" id="GO:0016491">
    <property type="term" value="F:oxidoreductase activity"/>
    <property type="evidence" value="ECO:0007669"/>
    <property type="project" value="UniProtKB-KW"/>
</dbReference>
<dbReference type="Proteomes" id="UP000249890">
    <property type="component" value="Chromosome"/>
</dbReference>
<keyword evidence="1" id="KW-0560">Oxidoreductase</keyword>
<evidence type="ECO:0000256" key="1">
    <source>
        <dbReference type="ARBA" id="ARBA00023002"/>
    </source>
</evidence>
<sequence>MKRMQIGNSGIEASVLTLGAFGMGGGFQFPDTDDTESIRAIHATLDAGINCIDTAPVYGFGHSEEIVGKAIKGRRDQVVLSTKCGLWWGDEEGSYRFTWEGRRVKRNLSPRTIRIEVEESLKRLDTDYIDIYYTHNPAMEPFLTPIEETIDTLIQLKKEGKIRAIGASNCEPQHIHSYIEHGEIAIVQKKYNMLSREAEAEVLPLCKDNNISFHAYSPLAQGLLSGHIGKGHVLPKDDTRHGDRWWQGEAFQLAVDFAQELALLAKEYSISTSSLAVAYLRAKHEHVNVILGIRKERHLHENLAGGSVSLTDDTVAEIDRRLQLLHAADAGLGR</sequence>
<dbReference type="KEGG" id="pdh:B9T62_05785"/>
<accession>A0A2Z2K6D8</accession>
<protein>
    <recommendedName>
        <fullName evidence="2">NADP-dependent oxidoreductase domain-containing protein</fullName>
    </recommendedName>
</protein>
<dbReference type="InterPro" id="IPR050523">
    <property type="entry name" value="AKR_Detox_Biosynth"/>
</dbReference>
<dbReference type="InterPro" id="IPR020471">
    <property type="entry name" value="AKR"/>
</dbReference>
<dbReference type="OrthoDB" id="9773828at2"/>
<dbReference type="PANTHER" id="PTHR43364:SF4">
    <property type="entry name" value="NAD(P)-LINKED OXIDOREDUCTASE SUPERFAMILY PROTEIN"/>
    <property type="match status" value="1"/>
</dbReference>
<dbReference type="RefSeq" id="WP_087914375.1">
    <property type="nucleotide sequence ID" value="NZ_CP021780.1"/>
</dbReference>
<feature type="domain" description="NADP-dependent oxidoreductase" evidence="2">
    <location>
        <begin position="17"/>
        <end position="320"/>
    </location>
</feature>
<dbReference type="PRINTS" id="PR00069">
    <property type="entry name" value="ALDKETRDTASE"/>
</dbReference>
<gene>
    <name evidence="3" type="ORF">B9T62_05785</name>
</gene>
<evidence type="ECO:0000313" key="4">
    <source>
        <dbReference type="Proteomes" id="UP000249890"/>
    </source>
</evidence>
<name>A0A2Z2K6D8_9BACL</name>
<dbReference type="SUPFAM" id="SSF51430">
    <property type="entry name" value="NAD(P)-linked oxidoreductase"/>
    <property type="match status" value="1"/>
</dbReference>
<keyword evidence="4" id="KW-1185">Reference proteome</keyword>
<dbReference type="EMBL" id="CP021780">
    <property type="protein sequence ID" value="ASA20354.1"/>
    <property type="molecule type" value="Genomic_DNA"/>
</dbReference>
<evidence type="ECO:0000259" key="2">
    <source>
        <dbReference type="Pfam" id="PF00248"/>
    </source>
</evidence>